<evidence type="ECO:0000313" key="10">
    <source>
        <dbReference type="Proteomes" id="UP000092741"/>
    </source>
</evidence>
<dbReference type="PROSITE" id="PS00409">
    <property type="entry name" value="PROKAR_NTER_METHYL"/>
    <property type="match status" value="1"/>
</dbReference>
<dbReference type="PANTHER" id="PTHR30093">
    <property type="entry name" value="GENERAL SECRETION PATHWAY PROTEIN G"/>
    <property type="match status" value="1"/>
</dbReference>
<dbReference type="AlphaFoldDB" id="A0AAN0Y3X9"/>
<dbReference type="GeneID" id="70911412"/>
<dbReference type="GO" id="GO:0007155">
    <property type="term" value="P:cell adhesion"/>
    <property type="evidence" value="ECO:0007669"/>
    <property type="project" value="InterPro"/>
</dbReference>
<dbReference type="InterPro" id="IPR012902">
    <property type="entry name" value="N_methyl_site"/>
</dbReference>
<evidence type="ECO:0000256" key="7">
    <source>
        <dbReference type="RuleBase" id="RU000389"/>
    </source>
</evidence>
<dbReference type="NCBIfam" id="TIGR02532">
    <property type="entry name" value="IV_pilin_GFxxxE"/>
    <property type="match status" value="1"/>
</dbReference>
<evidence type="ECO:0000256" key="6">
    <source>
        <dbReference type="ARBA" id="ARBA00029638"/>
    </source>
</evidence>
<keyword evidence="10" id="KW-1185">Reference proteome</keyword>
<dbReference type="GO" id="GO:0015628">
    <property type="term" value="P:protein secretion by the type II secretion system"/>
    <property type="evidence" value="ECO:0007669"/>
    <property type="project" value="InterPro"/>
</dbReference>
<dbReference type="RefSeq" id="WP_020333947.1">
    <property type="nucleotide sequence ID" value="NZ_ATFJ01000013.1"/>
</dbReference>
<proteinExistence type="inferred from homology"/>
<sequence length="152" mass="15920">MKSNKQKKQQGFTLIELMIVVAVIGVLAAIAIPQYQNYVKKSALGVGLANITALKTNIEDYIATEGSFPSTTSGTKADFTRLGTVEDMGDGNVLITPTSDGSLDGTVKFTFDAGVVNTQKIQLVRSGGLWICETTAASEISPKGCAAGSTIK</sequence>
<keyword evidence="4" id="KW-0488">Methylation</keyword>
<dbReference type="SUPFAM" id="SSF54523">
    <property type="entry name" value="Pili subunits"/>
    <property type="match status" value="1"/>
</dbReference>
<dbReference type="PRINTS" id="PR00813">
    <property type="entry name" value="BCTERIALGSPG"/>
</dbReference>
<dbReference type="Pfam" id="PF07963">
    <property type="entry name" value="N_methyl"/>
    <property type="match status" value="1"/>
</dbReference>
<organism evidence="9 10">
    <name type="scientific">Vibrio natriegens NBRC 15636 = ATCC 14048 = DSM 759</name>
    <dbReference type="NCBI Taxonomy" id="1219067"/>
    <lineage>
        <taxon>Bacteria</taxon>
        <taxon>Pseudomonadati</taxon>
        <taxon>Pseudomonadota</taxon>
        <taxon>Gammaproteobacteria</taxon>
        <taxon>Vibrionales</taxon>
        <taxon>Vibrionaceae</taxon>
        <taxon>Vibrio</taxon>
    </lineage>
</organism>
<feature type="transmembrane region" description="Helical" evidence="8">
    <location>
        <begin position="12"/>
        <end position="32"/>
    </location>
</feature>
<evidence type="ECO:0000256" key="3">
    <source>
        <dbReference type="ARBA" id="ARBA00011156"/>
    </source>
</evidence>
<dbReference type="Proteomes" id="UP000092741">
    <property type="component" value="Chromosome 1"/>
</dbReference>
<dbReference type="GO" id="GO:0015627">
    <property type="term" value="C:type II protein secretion system complex"/>
    <property type="evidence" value="ECO:0007669"/>
    <property type="project" value="InterPro"/>
</dbReference>
<evidence type="ECO:0000256" key="5">
    <source>
        <dbReference type="ARBA" id="ARBA00023263"/>
    </source>
</evidence>
<dbReference type="FunFam" id="3.30.700.10:FF:000003">
    <property type="entry name" value="Type IV pilin"/>
    <property type="match status" value="1"/>
</dbReference>
<dbReference type="Gene3D" id="3.30.700.10">
    <property type="entry name" value="Glycoprotein, Type 4 Pilin"/>
    <property type="match status" value="1"/>
</dbReference>
<evidence type="ECO:0000313" key="9">
    <source>
        <dbReference type="EMBL" id="ANQ13456.1"/>
    </source>
</evidence>
<dbReference type="InterPro" id="IPR045584">
    <property type="entry name" value="Pilin-like"/>
</dbReference>
<protein>
    <recommendedName>
        <fullName evidence="6">Pilin</fullName>
    </recommendedName>
</protein>
<evidence type="ECO:0000256" key="1">
    <source>
        <dbReference type="ARBA" id="ARBA00004561"/>
    </source>
</evidence>
<gene>
    <name evidence="9" type="ORF">BA890_11955</name>
</gene>
<dbReference type="KEGG" id="vna:PN96_01315"/>
<keyword evidence="5 7" id="KW-0281">Fimbrium</keyword>
<evidence type="ECO:0000256" key="8">
    <source>
        <dbReference type="SAM" id="Phobius"/>
    </source>
</evidence>
<dbReference type="GO" id="GO:0043107">
    <property type="term" value="P:type IV pilus-dependent motility"/>
    <property type="evidence" value="ECO:0007669"/>
    <property type="project" value="TreeGrafter"/>
</dbReference>
<keyword evidence="8" id="KW-0472">Membrane</keyword>
<dbReference type="InterPro" id="IPR001082">
    <property type="entry name" value="Pilin"/>
</dbReference>
<comment type="subunit">
    <text evidence="3">The pili are polar flexible filaments of about 5.4 nanometers diameter and 2.5 micrometers average length; they consist of only a single polypeptide chain arranged in a helical configuration of five subunits per turn in the assembled pilus.</text>
</comment>
<dbReference type="PANTHER" id="PTHR30093:SF34">
    <property type="entry name" value="PREPILIN PEPTIDASE-DEPENDENT PROTEIN D"/>
    <property type="match status" value="1"/>
</dbReference>
<keyword evidence="8" id="KW-0812">Transmembrane</keyword>
<evidence type="ECO:0000256" key="4">
    <source>
        <dbReference type="ARBA" id="ARBA00022481"/>
    </source>
</evidence>
<reference evidence="9 10" key="1">
    <citation type="submission" date="2016-07" db="EMBL/GenBank/DDBJ databases">
        <title>Developing Vibrio natriegens as a novel, fast-growing host for biotechnology.</title>
        <authorList>
            <person name="Weinstock M.T."/>
            <person name="Hesek E.D."/>
            <person name="Wilson C.M."/>
            <person name="Gibson D.G."/>
        </authorList>
    </citation>
    <scope>NUCLEOTIDE SEQUENCE [LARGE SCALE GENOMIC DNA]</scope>
    <source>
        <strain evidence="9 10">ATCC 14048</strain>
    </source>
</reference>
<name>A0AAN0Y3X9_VIBNA</name>
<keyword evidence="8" id="KW-1133">Transmembrane helix</keyword>
<dbReference type="InterPro" id="IPR000983">
    <property type="entry name" value="Bac_GSPG_pilin"/>
</dbReference>
<dbReference type="Pfam" id="PF00114">
    <property type="entry name" value="Pilin"/>
    <property type="match status" value="1"/>
</dbReference>
<dbReference type="GO" id="GO:0044096">
    <property type="term" value="C:type IV pilus"/>
    <property type="evidence" value="ECO:0007669"/>
    <property type="project" value="TreeGrafter"/>
</dbReference>
<comment type="similarity">
    <text evidence="2 7">Belongs to the N-Me-Phe pilin family.</text>
</comment>
<comment type="subcellular location">
    <subcellularLocation>
        <location evidence="1">Fimbrium</location>
    </subcellularLocation>
</comment>
<accession>A0AAN0Y3X9</accession>
<evidence type="ECO:0000256" key="2">
    <source>
        <dbReference type="ARBA" id="ARBA00005233"/>
    </source>
</evidence>
<dbReference type="EMBL" id="CP016345">
    <property type="protein sequence ID" value="ANQ13456.1"/>
    <property type="molecule type" value="Genomic_DNA"/>
</dbReference>